<feature type="repeat" description="WD" evidence="5">
    <location>
        <begin position="217"/>
        <end position="247"/>
    </location>
</feature>
<dbReference type="InterPro" id="IPR015155">
    <property type="entry name" value="PFU"/>
</dbReference>
<dbReference type="PROSITE" id="PS50294">
    <property type="entry name" value="WD_REPEATS_REGION"/>
    <property type="match status" value="1"/>
</dbReference>
<dbReference type="Pfam" id="PF00400">
    <property type="entry name" value="WD40"/>
    <property type="match status" value="6"/>
</dbReference>
<dbReference type="GO" id="GO:0043130">
    <property type="term" value="F:ubiquitin binding"/>
    <property type="evidence" value="ECO:0007669"/>
    <property type="project" value="TreeGrafter"/>
</dbReference>
<gene>
    <name evidence="8" type="ORF">AYI68_g825</name>
</gene>
<dbReference type="PROSITE" id="PS51396">
    <property type="entry name" value="PUL"/>
    <property type="match status" value="1"/>
</dbReference>
<evidence type="ECO:0000259" key="7">
    <source>
        <dbReference type="PROSITE" id="PS51396"/>
    </source>
</evidence>
<dbReference type="OrthoDB" id="10265988at2759"/>
<feature type="repeat" description="WD" evidence="5">
    <location>
        <begin position="177"/>
        <end position="210"/>
    </location>
</feature>
<evidence type="ECO:0000259" key="6">
    <source>
        <dbReference type="PROSITE" id="PS51394"/>
    </source>
</evidence>
<dbReference type="PRINTS" id="PR00320">
    <property type="entry name" value="GPROTEINBRPT"/>
</dbReference>
<dbReference type="Pfam" id="PF08324">
    <property type="entry name" value="PUL"/>
    <property type="match status" value="1"/>
</dbReference>
<evidence type="ECO:0000313" key="8">
    <source>
        <dbReference type="EMBL" id="OLY85007.1"/>
    </source>
</evidence>
<name>A0A1R0H783_9FUNG</name>
<protein>
    <submittedName>
        <fullName evidence="8">Phospholipase A-2-activating protein</fullName>
    </submittedName>
</protein>
<dbReference type="PANTHER" id="PTHR19849">
    <property type="entry name" value="PHOSPHOLIPASE A-2-ACTIVATING PROTEIN"/>
    <property type="match status" value="1"/>
</dbReference>
<feature type="repeat" description="WD" evidence="5">
    <location>
        <begin position="54"/>
        <end position="88"/>
    </location>
</feature>
<dbReference type="InterPro" id="IPR011989">
    <property type="entry name" value="ARM-like"/>
</dbReference>
<dbReference type="PANTHER" id="PTHR19849:SF0">
    <property type="entry name" value="PHOSPHOLIPASE A-2-ACTIVATING PROTEIN"/>
    <property type="match status" value="1"/>
</dbReference>
<organism evidence="8 9">
    <name type="scientific">Smittium mucronatum</name>
    <dbReference type="NCBI Taxonomy" id="133383"/>
    <lineage>
        <taxon>Eukaryota</taxon>
        <taxon>Fungi</taxon>
        <taxon>Fungi incertae sedis</taxon>
        <taxon>Zoopagomycota</taxon>
        <taxon>Kickxellomycotina</taxon>
        <taxon>Harpellomycetes</taxon>
        <taxon>Harpellales</taxon>
        <taxon>Legeriomycetaceae</taxon>
        <taxon>Smittium</taxon>
    </lineage>
</organism>
<proteinExistence type="predicted"/>
<dbReference type="CDD" id="cd00200">
    <property type="entry name" value="WD40"/>
    <property type="match status" value="1"/>
</dbReference>
<dbReference type="GO" id="GO:0005737">
    <property type="term" value="C:cytoplasm"/>
    <property type="evidence" value="ECO:0007669"/>
    <property type="project" value="UniProtKB-SubCell"/>
</dbReference>
<accession>A0A1R0H783</accession>
<dbReference type="EMBL" id="LSSL01000273">
    <property type="protein sequence ID" value="OLY85007.1"/>
    <property type="molecule type" value="Genomic_DNA"/>
</dbReference>
<feature type="domain" description="PFU" evidence="6">
    <location>
        <begin position="353"/>
        <end position="448"/>
    </location>
</feature>
<evidence type="ECO:0000256" key="5">
    <source>
        <dbReference type="PROSITE-ProRule" id="PRU00221"/>
    </source>
</evidence>
<evidence type="ECO:0000256" key="4">
    <source>
        <dbReference type="ARBA" id="ARBA00022737"/>
    </source>
</evidence>
<dbReference type="Gene3D" id="1.25.10.10">
    <property type="entry name" value="Leucine-rich Repeat Variant"/>
    <property type="match status" value="1"/>
</dbReference>
<dbReference type="GO" id="GO:0010992">
    <property type="term" value="P:ubiquitin recycling"/>
    <property type="evidence" value="ECO:0007669"/>
    <property type="project" value="TreeGrafter"/>
</dbReference>
<dbReference type="InterPro" id="IPR013535">
    <property type="entry name" value="PUL_dom"/>
</dbReference>
<dbReference type="Proteomes" id="UP000187455">
    <property type="component" value="Unassembled WGS sequence"/>
</dbReference>
<dbReference type="PROSITE" id="PS50082">
    <property type="entry name" value="WD_REPEATS_2"/>
    <property type="match status" value="4"/>
</dbReference>
<dbReference type="SMART" id="SM00320">
    <property type="entry name" value="WD40"/>
    <property type="match status" value="7"/>
</dbReference>
<keyword evidence="4" id="KW-0677">Repeat</keyword>
<dbReference type="InterPro" id="IPR015943">
    <property type="entry name" value="WD40/YVTN_repeat-like_dom_sf"/>
</dbReference>
<feature type="repeat" description="WD" evidence="5">
    <location>
        <begin position="99"/>
        <end position="129"/>
    </location>
</feature>
<evidence type="ECO:0000256" key="1">
    <source>
        <dbReference type="ARBA" id="ARBA00004496"/>
    </source>
</evidence>
<dbReference type="AlphaFoldDB" id="A0A1R0H783"/>
<evidence type="ECO:0000313" key="9">
    <source>
        <dbReference type="Proteomes" id="UP000187455"/>
    </source>
</evidence>
<reference evidence="8 9" key="1">
    <citation type="journal article" date="2016" name="Mol. Biol. Evol.">
        <title>Genome-Wide Survey of Gut Fungi (Harpellales) Reveals the First Horizontally Transferred Ubiquitin Gene from a Mosquito Host.</title>
        <authorList>
            <person name="Wang Y."/>
            <person name="White M.M."/>
            <person name="Kvist S."/>
            <person name="Moncalvo J.M."/>
        </authorList>
    </citation>
    <scope>NUCLEOTIDE SEQUENCE [LARGE SCALE GENOMIC DNA]</scope>
    <source>
        <strain evidence="8 9">ALG-7-W6</strain>
    </source>
</reference>
<evidence type="ECO:0000256" key="3">
    <source>
        <dbReference type="ARBA" id="ARBA00022574"/>
    </source>
</evidence>
<dbReference type="InterPro" id="IPR001680">
    <property type="entry name" value="WD40_rpt"/>
</dbReference>
<dbReference type="InterPro" id="IPR020472">
    <property type="entry name" value="WD40_PAC1"/>
</dbReference>
<dbReference type="GO" id="GO:0043161">
    <property type="term" value="P:proteasome-mediated ubiquitin-dependent protein catabolic process"/>
    <property type="evidence" value="ECO:0007669"/>
    <property type="project" value="TreeGrafter"/>
</dbReference>
<dbReference type="Gene3D" id="2.130.10.10">
    <property type="entry name" value="YVTN repeat-like/Quinoprotein amine dehydrogenase"/>
    <property type="match status" value="1"/>
</dbReference>
<dbReference type="InterPro" id="IPR036322">
    <property type="entry name" value="WD40_repeat_dom_sf"/>
</dbReference>
<keyword evidence="3 5" id="KW-0853">WD repeat</keyword>
<keyword evidence="9" id="KW-1185">Reference proteome</keyword>
<feature type="domain" description="PUL" evidence="7">
    <location>
        <begin position="503"/>
        <end position="635"/>
    </location>
</feature>
<dbReference type="PROSITE" id="PS51394">
    <property type="entry name" value="PFU"/>
    <property type="match status" value="1"/>
</dbReference>
<comment type="caution">
    <text evidence="8">The sequence shown here is derived from an EMBL/GenBank/DDBJ whole genome shotgun (WGS) entry which is preliminary data.</text>
</comment>
<dbReference type="SUPFAM" id="SSF50978">
    <property type="entry name" value="WD40 repeat-like"/>
    <property type="match status" value="1"/>
</dbReference>
<dbReference type="Gene3D" id="3.10.20.870">
    <property type="entry name" value="PFU (PLAA family ubiquitin binding), C-terminal domain"/>
    <property type="match status" value="1"/>
</dbReference>
<comment type="subcellular location">
    <subcellularLocation>
        <location evidence="1">Cytoplasm</location>
    </subcellularLocation>
</comment>
<sequence length="635" mass="70483">MEMFKLSAILSGHQDDVRGIASLNEDCVITVSRDRTGGVWDRQGPTNFSMEKMLISHNAYVNSVTILRISQSYFVVTGGSDKIIYVWDTQDFSAPIYTLLGHTDNVCTLSTTKDGKILSGSWDKSARVWTNFQTQYTLTGHDYAVWGVIEFNSDSILTASADKTIRRWVNGKHVKTYTGHSDCVRALVDLENGSFASAGNDGSIRVWDVDGSCLMELYGHSSFIYSIVLLPTGELASSSEDRSIIIWRDGENVQTIFLPATSIWCLSTISNGDIVCGTSDDNAYVFTRNKDRYADSSTLNTFNEANSNFAESKKTKTDINTDKLPGLERLTEPGNKDQQVIMVKNESQVEAYQWDASLNSWMKIGVVTDAIGQERKQLYEGKEYDYVFSVDLEDGKPIKKLPYNCSENPYTAAQNFINKHQLSNTYLDEVASFIITNSKNSEIGPAPTKGDPLTGSSRYVSGNLNSTQFGSENSNGDPFTGGSRYLSGDGNTTKPKPQAKIDKYVCPKKYIVMDSGNPDAIYRKLDEFNAKVESESNDLAFSTLDMSSIRSVTNALSGKSVSDQELTSGILKILQGAKSWPIEYRYPLLDIIRLLVCNRIDIFIENICAIEYGFQNKKTDGIQVRAIMALRLIVG</sequence>
<dbReference type="Pfam" id="PF09070">
    <property type="entry name" value="PFU"/>
    <property type="match status" value="1"/>
</dbReference>
<evidence type="ECO:0000256" key="2">
    <source>
        <dbReference type="ARBA" id="ARBA00022490"/>
    </source>
</evidence>
<dbReference type="InterPro" id="IPR038122">
    <property type="entry name" value="PFU_sf"/>
</dbReference>
<keyword evidence="2" id="KW-0963">Cytoplasm</keyword>
<dbReference type="STRING" id="133383.A0A1R0H783"/>
<dbReference type="GO" id="GO:0005634">
    <property type="term" value="C:nucleus"/>
    <property type="evidence" value="ECO:0007669"/>
    <property type="project" value="TreeGrafter"/>
</dbReference>